<feature type="compositionally biased region" description="Low complexity" evidence="2">
    <location>
        <begin position="1385"/>
        <end position="1437"/>
    </location>
</feature>
<dbReference type="Proteomes" id="UP000221165">
    <property type="component" value="Unassembled WGS sequence"/>
</dbReference>
<evidence type="ECO:0000313" key="3">
    <source>
        <dbReference type="EMBL" id="PHJ15716.1"/>
    </source>
</evidence>
<feature type="region of interest" description="Disordered" evidence="2">
    <location>
        <begin position="250"/>
        <end position="303"/>
    </location>
</feature>
<feature type="region of interest" description="Disordered" evidence="2">
    <location>
        <begin position="344"/>
        <end position="400"/>
    </location>
</feature>
<dbReference type="VEuPathDB" id="ToxoDB:CSUI_010475"/>
<gene>
    <name evidence="3" type="ORF">CSUI_010475</name>
</gene>
<reference evidence="3 4" key="1">
    <citation type="journal article" date="2017" name="Int. J. Parasitol.">
        <title>The genome of the protozoan parasite Cystoisospora suis and a reverse vaccinology approach to identify vaccine candidates.</title>
        <authorList>
            <person name="Palmieri N."/>
            <person name="Shrestha A."/>
            <person name="Ruttkowski B."/>
            <person name="Beck T."/>
            <person name="Vogl C."/>
            <person name="Tomley F."/>
            <person name="Blake D.P."/>
            <person name="Joachim A."/>
        </authorList>
    </citation>
    <scope>NUCLEOTIDE SEQUENCE [LARGE SCALE GENOMIC DNA]</scope>
    <source>
        <strain evidence="3 4">Wien I</strain>
    </source>
</reference>
<evidence type="ECO:0000256" key="1">
    <source>
        <dbReference type="SAM" id="Coils"/>
    </source>
</evidence>
<dbReference type="OrthoDB" id="354976at2759"/>
<dbReference type="GO" id="GO:0016787">
    <property type="term" value="F:hydrolase activity"/>
    <property type="evidence" value="ECO:0007669"/>
    <property type="project" value="UniProtKB-KW"/>
</dbReference>
<keyword evidence="3" id="KW-0378">Hydrolase</keyword>
<feature type="compositionally biased region" description="Low complexity" evidence="2">
    <location>
        <begin position="391"/>
        <end position="400"/>
    </location>
</feature>
<feature type="region of interest" description="Disordered" evidence="2">
    <location>
        <begin position="1038"/>
        <end position="1060"/>
    </location>
</feature>
<keyword evidence="4" id="KW-1185">Reference proteome</keyword>
<feature type="coiled-coil region" evidence="1">
    <location>
        <begin position="1351"/>
        <end position="1378"/>
    </location>
</feature>
<evidence type="ECO:0000313" key="4">
    <source>
        <dbReference type="Proteomes" id="UP000221165"/>
    </source>
</evidence>
<dbReference type="GeneID" id="94433789"/>
<feature type="compositionally biased region" description="Gly residues" evidence="2">
    <location>
        <begin position="1103"/>
        <end position="1112"/>
    </location>
</feature>
<feature type="compositionally biased region" description="Polar residues" evidence="2">
    <location>
        <begin position="1438"/>
        <end position="1452"/>
    </location>
</feature>
<comment type="caution">
    <text evidence="3">The sequence shown here is derived from an EMBL/GenBank/DDBJ whole genome shotgun (WGS) entry which is preliminary data.</text>
</comment>
<dbReference type="RefSeq" id="XP_067917448.1">
    <property type="nucleotide sequence ID" value="XM_068070578.1"/>
</dbReference>
<feature type="region of interest" description="Disordered" evidence="2">
    <location>
        <begin position="1385"/>
        <end position="1640"/>
    </location>
</feature>
<feature type="compositionally biased region" description="Low complexity" evidence="2">
    <location>
        <begin position="260"/>
        <end position="271"/>
    </location>
</feature>
<name>A0A2C6KHA1_9APIC</name>
<evidence type="ECO:0000256" key="2">
    <source>
        <dbReference type="SAM" id="MobiDB-lite"/>
    </source>
</evidence>
<feature type="compositionally biased region" description="Low complexity" evidence="2">
    <location>
        <begin position="661"/>
        <end position="676"/>
    </location>
</feature>
<proteinExistence type="predicted"/>
<feature type="compositionally biased region" description="Low complexity" evidence="2">
    <location>
        <begin position="1453"/>
        <end position="1485"/>
    </location>
</feature>
<feature type="region of interest" description="Disordered" evidence="2">
    <location>
        <begin position="482"/>
        <end position="513"/>
    </location>
</feature>
<feature type="region of interest" description="Disordered" evidence="2">
    <location>
        <begin position="835"/>
        <end position="882"/>
    </location>
</feature>
<dbReference type="EMBL" id="MIGC01007530">
    <property type="protein sequence ID" value="PHJ15716.1"/>
    <property type="molecule type" value="Genomic_DNA"/>
</dbReference>
<feature type="region of interest" description="Disordered" evidence="2">
    <location>
        <begin position="579"/>
        <end position="676"/>
    </location>
</feature>
<feature type="compositionally biased region" description="Low complexity" evidence="2">
    <location>
        <begin position="355"/>
        <end position="365"/>
    </location>
</feature>
<feature type="compositionally biased region" description="Basic and acidic residues" evidence="2">
    <location>
        <begin position="622"/>
        <end position="655"/>
    </location>
</feature>
<feature type="compositionally biased region" description="Basic and acidic residues" evidence="2">
    <location>
        <begin position="1486"/>
        <end position="1533"/>
    </location>
</feature>
<keyword evidence="1" id="KW-0175">Coiled coil</keyword>
<feature type="region of interest" description="Disordered" evidence="2">
    <location>
        <begin position="1101"/>
        <end position="1150"/>
    </location>
</feature>
<sequence length="1668" mass="177626">MTAKTNRKGFLSLTSPADDRKGLSPLFLRDHLVSLSNCTFSQHVTLSRLSTSLAGSVRSTGVVSPPLPHSLPYRGRRFSSSLSTGGKIGRGDLPRGFPSHFVNGEGVTSTSTASSSLLKGGSSIEDTSLASVMASTRARLQSTVGPVSSIENDSETSHGGATPVFLPSSSVSAISHAAFPTSPFSSDVKTCRQVFQQHEERSSMDARAYKSSSGMPCSQGAVLPGSASLPPYGTANCGLLLREGSAVRAASRPSTIENRPPLSSSIPWSSSSDRERNPDGSSQSLIRASEPLPPGLCDNTQSCNAKWSDMTRTDGFLSSMERNQGGENTYHHRLESSLRCSLTADTSDPRETLPSGVSATSSSSSPLTQEAPGGAASISSDHPSREGDAYSSVTGSSSSLLLENTGNAVGERESMCGITRRPLSISDGTILAASNGTEWTRGERDQQQQYYQQHLVMNESGQPSTALSPLTATHDPRDHGGGLLMGSSGSSQLVTEESGGDPHYDQGRREMTRDEVTLPEVHVPRDRTLTEPPLFIGRDDPVCSLEKSPRTGWVSHCHMNGSDSRTGVHCKEMQSSIDTFSSSDAHHPPLNGTPANTPCVVPSSSTIQHYHADSSCSFPSAKRRDASGGETIHKESVLYHHESAAPHSREGRSEQQPHMQPESVSPSSVPFSGVSSFDSPSPSFPLCPPITSSPSLGPRRYSRNCAEDRLGRWWYLRAFFPPPLSWRRPQEGGVDWGSWKSNCVYSGFKEEEKPVGSSHNVRGVLAPSSFSSPLPPAPGARSMYNYCPSSPYIQSSPSGAKGATAAQRCSSVTSQQLHHLTGSSANGVRDAEGSLYHRLPHGEGGEEGGEQWQEEKAGGISGFSGGLNPLDATAPSWPQGRQPHPPDIEALLRSRPKDVGDQPGMPPDFVGGERGPSRLGVAVRRDTSGSIGGGKDSYGVITPALPCDQVATATSRDGETRRHSATRRWLPDITLTPTGDLRVSSLSPLPGISCEGRKEEMSSQQQEAAAPLNEGEEKEEQEMILRGHERDHSLSFYPIGIDQHPRCPPPVAPSTRRNDIGENGSMLASMNAFRGENTGDRGCSPFLPFFLEDAFFPRPWSVGEGGQAGGGPSVREATIPPRDGDDEGKMPFFSSRTFNEEEDDDDDDDDTVSLFSSAFALGGDAEQLGGGIVVVPPLPLRELQGGEGDEEEQSQSDQGLFFSHIYSPGDSYQGQGETGCFLSMAADAAPVEREGGVILTENSDNPFHRTTFTTTTALGGAQSSSRESMMIRSNDYEMGLPSSMQQTLWEQQLSSVLSSQLAYQRELYELRLRNTENAFIAEIELATATTESLNEQSVILQVQLADLACRRRDVLKRIRSAQHRIKQIREDNRFLRDLVSSMRLDSKASSSSKSSSSPHSSCSVPTSACSSKPSSSSPVTSSASSSTTCPLLSASSPIVDTSLPSTCSTSQRLSSEPLLQQVSPSQSSPPHHSSVPSASSPPLVSELRDKPGTNDKVEETLRERQENDGGDHSIRSDKGGETKRVVCERHAAGEDSEALGQQSTAAAEASDAVGSLPPLSTKARRKGPSCGGVSEGKATGGGAAGNQKKKGRKDEGENNAKVKAHPGGGATTGAGKEKSSSRLAGAQKSVKGKRKSGGDEARLAELDATVESLREQLERLYQRLSETG</sequence>
<feature type="compositionally biased region" description="Basic and acidic residues" evidence="2">
    <location>
        <begin position="500"/>
        <end position="513"/>
    </location>
</feature>
<organism evidence="3 4">
    <name type="scientific">Cystoisospora suis</name>
    <dbReference type="NCBI Taxonomy" id="483139"/>
    <lineage>
        <taxon>Eukaryota</taxon>
        <taxon>Sar</taxon>
        <taxon>Alveolata</taxon>
        <taxon>Apicomplexa</taxon>
        <taxon>Conoidasida</taxon>
        <taxon>Coccidia</taxon>
        <taxon>Eucoccidiorida</taxon>
        <taxon>Eimeriorina</taxon>
        <taxon>Sarcocystidae</taxon>
        <taxon>Cystoisospora</taxon>
    </lineage>
</organism>
<feature type="region of interest" description="Disordered" evidence="2">
    <location>
        <begin position="996"/>
        <end position="1019"/>
    </location>
</feature>
<feature type="compositionally biased region" description="Gly residues" evidence="2">
    <location>
        <begin position="1569"/>
        <end position="1584"/>
    </location>
</feature>
<accession>A0A2C6KHA1</accession>
<protein>
    <submittedName>
        <fullName evidence="3">Zn-finger in ubiquitin-hydrolases domain-containing protein</fullName>
    </submittedName>
</protein>
<feature type="compositionally biased region" description="Polar residues" evidence="2">
    <location>
        <begin position="602"/>
        <end position="618"/>
    </location>
</feature>
<feature type="compositionally biased region" description="Acidic residues" evidence="2">
    <location>
        <begin position="1140"/>
        <end position="1150"/>
    </location>
</feature>